<evidence type="ECO:0000313" key="4">
    <source>
        <dbReference type="Proteomes" id="UP000799778"/>
    </source>
</evidence>
<dbReference type="Proteomes" id="UP000799778">
    <property type="component" value="Unassembled WGS sequence"/>
</dbReference>
<name>A0A6A5XED4_9PLEO</name>
<proteinExistence type="predicted"/>
<dbReference type="PANTHER" id="PTHR34883">
    <property type="entry name" value="SERINE-RICH PROTEIN, PUTATIVE-RELATED-RELATED"/>
    <property type="match status" value="1"/>
</dbReference>
<dbReference type="EMBL" id="ML978074">
    <property type="protein sequence ID" value="KAF2011253.1"/>
    <property type="molecule type" value="Genomic_DNA"/>
</dbReference>
<dbReference type="AlphaFoldDB" id="A0A6A5XED4"/>
<keyword evidence="4" id="KW-1185">Reference proteome</keyword>
<feature type="region of interest" description="Disordered" evidence="1">
    <location>
        <begin position="166"/>
        <end position="201"/>
    </location>
</feature>
<feature type="chain" id="PRO_5025583907" description="Cupredoxin" evidence="2">
    <location>
        <begin position="20"/>
        <end position="225"/>
    </location>
</feature>
<evidence type="ECO:0000313" key="3">
    <source>
        <dbReference type="EMBL" id="KAF2011253.1"/>
    </source>
</evidence>
<dbReference type="OrthoDB" id="2331100at2759"/>
<feature type="compositionally biased region" description="Polar residues" evidence="1">
    <location>
        <begin position="166"/>
        <end position="180"/>
    </location>
</feature>
<feature type="signal peptide" evidence="2">
    <location>
        <begin position="1"/>
        <end position="19"/>
    </location>
</feature>
<keyword evidence="2" id="KW-0732">Signal</keyword>
<protein>
    <recommendedName>
        <fullName evidence="5">Cupredoxin</fullName>
    </recommendedName>
</protein>
<dbReference type="Gene3D" id="2.60.40.420">
    <property type="entry name" value="Cupredoxins - blue copper proteins"/>
    <property type="match status" value="1"/>
</dbReference>
<dbReference type="InterPro" id="IPR052953">
    <property type="entry name" value="Ser-rich/MCO-related"/>
</dbReference>
<dbReference type="CDD" id="cd00920">
    <property type="entry name" value="Cupredoxin"/>
    <property type="match status" value="1"/>
</dbReference>
<dbReference type="SUPFAM" id="SSF49503">
    <property type="entry name" value="Cupredoxins"/>
    <property type="match status" value="1"/>
</dbReference>
<reference evidence="3" key="1">
    <citation type="journal article" date="2020" name="Stud. Mycol.">
        <title>101 Dothideomycetes genomes: a test case for predicting lifestyles and emergence of pathogens.</title>
        <authorList>
            <person name="Haridas S."/>
            <person name="Albert R."/>
            <person name="Binder M."/>
            <person name="Bloem J."/>
            <person name="Labutti K."/>
            <person name="Salamov A."/>
            <person name="Andreopoulos B."/>
            <person name="Baker S."/>
            <person name="Barry K."/>
            <person name="Bills G."/>
            <person name="Bluhm B."/>
            <person name="Cannon C."/>
            <person name="Castanera R."/>
            <person name="Culley D."/>
            <person name="Daum C."/>
            <person name="Ezra D."/>
            <person name="Gonzalez J."/>
            <person name="Henrissat B."/>
            <person name="Kuo A."/>
            <person name="Liang C."/>
            <person name="Lipzen A."/>
            <person name="Lutzoni F."/>
            <person name="Magnuson J."/>
            <person name="Mondo S."/>
            <person name="Nolan M."/>
            <person name="Ohm R."/>
            <person name="Pangilinan J."/>
            <person name="Park H.-J."/>
            <person name="Ramirez L."/>
            <person name="Alfaro M."/>
            <person name="Sun H."/>
            <person name="Tritt A."/>
            <person name="Yoshinaga Y."/>
            <person name="Zwiers L.-H."/>
            <person name="Turgeon B."/>
            <person name="Goodwin S."/>
            <person name="Spatafora J."/>
            <person name="Crous P."/>
            <person name="Grigoriev I."/>
        </authorList>
    </citation>
    <scope>NUCLEOTIDE SEQUENCE</scope>
    <source>
        <strain evidence="3">CBS 175.79</strain>
    </source>
</reference>
<organism evidence="3 4">
    <name type="scientific">Aaosphaeria arxii CBS 175.79</name>
    <dbReference type="NCBI Taxonomy" id="1450172"/>
    <lineage>
        <taxon>Eukaryota</taxon>
        <taxon>Fungi</taxon>
        <taxon>Dikarya</taxon>
        <taxon>Ascomycota</taxon>
        <taxon>Pezizomycotina</taxon>
        <taxon>Dothideomycetes</taxon>
        <taxon>Pleosporomycetidae</taxon>
        <taxon>Pleosporales</taxon>
        <taxon>Pleosporales incertae sedis</taxon>
        <taxon>Aaosphaeria</taxon>
    </lineage>
</organism>
<feature type="compositionally biased region" description="Low complexity" evidence="1">
    <location>
        <begin position="181"/>
        <end position="192"/>
    </location>
</feature>
<dbReference type="PANTHER" id="PTHR34883:SF15">
    <property type="entry name" value="EXTRACELLULAR SERINE-RICH PROTEIN"/>
    <property type="match status" value="1"/>
</dbReference>
<dbReference type="GeneID" id="54290797"/>
<evidence type="ECO:0008006" key="5">
    <source>
        <dbReference type="Google" id="ProtNLM"/>
    </source>
</evidence>
<evidence type="ECO:0000256" key="2">
    <source>
        <dbReference type="SAM" id="SignalP"/>
    </source>
</evidence>
<accession>A0A6A5XED4</accession>
<gene>
    <name evidence="3" type="ORF">BU24DRAFT_485855</name>
</gene>
<evidence type="ECO:0000256" key="1">
    <source>
        <dbReference type="SAM" id="MobiDB-lite"/>
    </source>
</evidence>
<dbReference type="RefSeq" id="XP_033379592.1">
    <property type="nucleotide sequence ID" value="XM_033533400.1"/>
</dbReference>
<dbReference type="InterPro" id="IPR008972">
    <property type="entry name" value="Cupredoxin"/>
</dbReference>
<sequence>MVSSNILIAALGALPLAFAGYYDAANATSIRPATPTGTASPSVATVAVGQNGLTFTPDTIHAEVGSEIVFQFFPKNHSVVQADFNNPCNPAADGGIFSGFVPSAQGAAEQTFKITVEDEKPIWLYCSALLPRPHCAQGMVAVINPPAHGLNTLDAFRQLAAGTNTSTSPTVVSGGQIQSGSPTPSNTPSSTTGINQPSETGAASSLTWNMGAVGGVLALVFGLLA</sequence>